<proteinExistence type="predicted"/>
<evidence type="ECO:0000313" key="2">
    <source>
        <dbReference type="EMBL" id="WDF83561.1"/>
    </source>
</evidence>
<keyword evidence="3" id="KW-1185">Reference proteome</keyword>
<protein>
    <submittedName>
        <fullName evidence="2">SHOCT domain-containing protein</fullName>
    </submittedName>
</protein>
<feature type="domain" description="SHOCT" evidence="1">
    <location>
        <begin position="159"/>
        <end position="186"/>
    </location>
</feature>
<dbReference type="EMBL" id="CP117884">
    <property type="protein sequence ID" value="WDF83561.1"/>
    <property type="molecule type" value="Genomic_DNA"/>
</dbReference>
<reference evidence="2 3" key="1">
    <citation type="submission" date="2023-02" db="EMBL/GenBank/DDBJ databases">
        <title>Genome sequence of Lacticaseibacillus sp. KACC 23028.</title>
        <authorList>
            <person name="Kim S."/>
            <person name="Heo J."/>
            <person name="Kwon S.-W."/>
        </authorList>
    </citation>
    <scope>NUCLEOTIDE SEQUENCE [LARGE SCALE GENOMIC DNA]</scope>
    <source>
        <strain evidence="2 3">KACC 23028</strain>
    </source>
</reference>
<evidence type="ECO:0000259" key="1">
    <source>
        <dbReference type="Pfam" id="PF09851"/>
    </source>
</evidence>
<evidence type="ECO:0000313" key="3">
    <source>
        <dbReference type="Proteomes" id="UP001220377"/>
    </source>
</evidence>
<organism evidence="2 3">
    <name type="scientific">Lacticaseibacillus pabuli</name>
    <dbReference type="NCBI Taxonomy" id="3025672"/>
    <lineage>
        <taxon>Bacteria</taxon>
        <taxon>Bacillati</taxon>
        <taxon>Bacillota</taxon>
        <taxon>Bacilli</taxon>
        <taxon>Lactobacillales</taxon>
        <taxon>Lactobacillaceae</taxon>
        <taxon>Lacticaseibacillus</taxon>
    </lineage>
</organism>
<dbReference type="Pfam" id="PF09851">
    <property type="entry name" value="SHOCT"/>
    <property type="match status" value="1"/>
</dbReference>
<name>A0ABY7WUU3_9LACO</name>
<dbReference type="RefSeq" id="WP_274261788.1">
    <property type="nucleotide sequence ID" value="NZ_CP117884.1"/>
</dbReference>
<dbReference type="Proteomes" id="UP001220377">
    <property type="component" value="Chromosome"/>
</dbReference>
<accession>A0ABY7WUU3</accession>
<gene>
    <name evidence="2" type="ORF">PQ472_04825</name>
</gene>
<dbReference type="InterPro" id="IPR018649">
    <property type="entry name" value="SHOCT"/>
</dbReference>
<sequence length="188" mass="21198">MKLDAIQQELGKLDYPNDPSTSVYIESVSGIKMLLGSYAALSDRYYIASFQNNGILFMGLNLMRHFNGTHHFVSYEDVGNVEISKTKFINGRLLFNADRMEITDSNGKKATYICYTFMAGEGFWKDNIQNVQRTVDSWPAMSERKAQPATAQQSSTVPDQLRDMKSLLDDGVITQADFDTKKKQLLGL</sequence>